<keyword evidence="3" id="KW-1185">Reference proteome</keyword>
<reference evidence="2 3" key="1">
    <citation type="submission" date="2020-11" db="EMBL/GenBank/DDBJ databases">
        <title>Kefir isolates.</title>
        <authorList>
            <person name="Marcisauskas S."/>
            <person name="Kim Y."/>
            <person name="Blasche S."/>
        </authorList>
    </citation>
    <scope>NUCLEOTIDE SEQUENCE [LARGE SCALE GENOMIC DNA]</scope>
    <source>
        <strain evidence="2 3">OG2</strain>
    </source>
</reference>
<sequence>MTEESTTSNDLASRILERAQMAQMARQLKLGLSQIPKSPSKDGKTSVKAMDSTIKFSNKRSADSNPLEKKSSPLKKQTQIPISTRIYNDKENTVQDPTSPSTSNMNSPMKVPSTPGRSTNHINSHKFLTTPNQRILKKGNFSSSNNNGGNDDTGADLLMYLATSPYTKTSSQSKLNNLMKIPTTPSSNSYMNHGSQSHSGDNNNHNTNHNADEENDAIRLSAMKPSLSSPQSTFKVPQLVSHNNNSTLSYADVLMESPSLYMTSMNSTNNGISPQKKRINSQNQDSQSHNVIPHIAEPTTPSRDSSRTTNNGDKITQSKASNEDNSIHKNSGNGTNNQRDNLSSQSGNNSNNNSNSNANNFNNLNLLKTPNFNMGDYIHNLFSPSPNISTVQVSQLSNSTLNRNSGLMNDSASDAFNGLIAASAAKSQSQSQQQQQQQQSITATTSASSLMGGQNNGI</sequence>
<evidence type="ECO:0000256" key="1">
    <source>
        <dbReference type="SAM" id="MobiDB-lite"/>
    </source>
</evidence>
<feature type="compositionally biased region" description="Low complexity" evidence="1">
    <location>
        <begin position="341"/>
        <end position="362"/>
    </location>
</feature>
<feature type="region of interest" description="Disordered" evidence="1">
    <location>
        <begin position="30"/>
        <end position="120"/>
    </location>
</feature>
<feature type="region of interest" description="Disordered" evidence="1">
    <location>
        <begin position="190"/>
        <end position="211"/>
    </location>
</feature>
<feature type="compositionally biased region" description="Polar residues" evidence="1">
    <location>
        <begin position="280"/>
        <end position="290"/>
    </location>
</feature>
<evidence type="ECO:0000313" key="3">
    <source>
        <dbReference type="Proteomes" id="UP000750334"/>
    </source>
</evidence>
<organism evidence="2 3">
    <name type="scientific">Maudiozyma exigua</name>
    <name type="common">Yeast</name>
    <name type="synonym">Kazachstania exigua</name>
    <dbReference type="NCBI Taxonomy" id="34358"/>
    <lineage>
        <taxon>Eukaryota</taxon>
        <taxon>Fungi</taxon>
        <taxon>Dikarya</taxon>
        <taxon>Ascomycota</taxon>
        <taxon>Saccharomycotina</taxon>
        <taxon>Saccharomycetes</taxon>
        <taxon>Saccharomycetales</taxon>
        <taxon>Saccharomycetaceae</taxon>
        <taxon>Maudiozyma</taxon>
    </lineage>
</organism>
<feature type="region of interest" description="Disordered" evidence="1">
    <location>
        <begin position="427"/>
        <end position="458"/>
    </location>
</feature>
<dbReference type="OrthoDB" id="2163387at2759"/>
<proteinExistence type="predicted"/>
<protein>
    <submittedName>
        <fullName evidence="2">E3 ubiquitin-protein ligase arih2</fullName>
    </submittedName>
</protein>
<dbReference type="EMBL" id="PUHR01000004">
    <property type="protein sequence ID" value="KAG0672225.1"/>
    <property type="molecule type" value="Genomic_DNA"/>
</dbReference>
<comment type="caution">
    <text evidence="2">The sequence shown here is derived from an EMBL/GenBank/DDBJ whole genome shotgun (WGS) entry which is preliminary data.</text>
</comment>
<dbReference type="AlphaFoldDB" id="A0A9P6WFE3"/>
<feature type="compositionally biased region" description="Low complexity" evidence="1">
    <location>
        <begin position="427"/>
        <end position="449"/>
    </location>
</feature>
<gene>
    <name evidence="2" type="primary">ARIH2_2</name>
    <name evidence="2" type="ORF">C6P45_003700</name>
</gene>
<dbReference type="Proteomes" id="UP000750334">
    <property type="component" value="Unassembled WGS sequence"/>
</dbReference>
<feature type="compositionally biased region" description="Low complexity" evidence="1">
    <location>
        <begin position="97"/>
        <end position="109"/>
    </location>
</feature>
<feature type="compositionally biased region" description="Polar residues" evidence="1">
    <location>
        <begin position="310"/>
        <end position="320"/>
    </location>
</feature>
<feature type="region of interest" description="Disordered" evidence="1">
    <location>
        <begin position="265"/>
        <end position="362"/>
    </location>
</feature>
<feature type="compositionally biased region" description="Low complexity" evidence="1">
    <location>
        <begin position="298"/>
        <end position="309"/>
    </location>
</feature>
<accession>A0A9P6WFE3</accession>
<name>A0A9P6WFE3_MAUEX</name>
<feature type="compositionally biased region" description="Polar residues" evidence="1">
    <location>
        <begin position="328"/>
        <end position="340"/>
    </location>
</feature>
<feature type="compositionally biased region" description="Polar residues" evidence="1">
    <location>
        <begin position="74"/>
        <end position="86"/>
    </location>
</feature>
<evidence type="ECO:0000313" key="2">
    <source>
        <dbReference type="EMBL" id="KAG0672225.1"/>
    </source>
</evidence>
<feature type="compositionally biased region" description="Polar residues" evidence="1">
    <location>
        <begin position="190"/>
        <end position="201"/>
    </location>
</feature>
<feature type="compositionally biased region" description="Basic and acidic residues" evidence="1">
    <location>
        <begin position="60"/>
        <end position="71"/>
    </location>
</feature>